<sequence>MEGEVWRDGRVRRQAAEGAGRRERQAEEAARRSDAGSLGAARASVKKMVGPAVKREAVAHLQAVMGLSERRACSFVGADRKMIRYQSRRPSETELRGRLRDLANERRRFGYRRLFILLRREGEASGVNRIYRLYREEGLTVRKRRARRRAVGTRAPILVEAKPNARWSLDFVHDQFACGRRFRVLNVVDDVTRECLAAIPDTSISGRRVARELTELITQRGKPGMIVSDHGTEFTSNAILAWSKDHRIEWHYIAPGKPMQNGYVESFNGRMRDELLNESLFFGLDYARSAIADDLPLNCHPAAIRASTVFVTPCGAG</sequence>
<reference evidence="3 4" key="1">
    <citation type="submission" date="2023-11" db="EMBL/GenBank/DDBJ databases">
        <authorList>
            <person name="Panchal A.K."/>
            <person name="Meaney J.S."/>
            <person name="Karas B.J."/>
            <person name="diCenzo G.C."/>
        </authorList>
    </citation>
    <scope>NUCLEOTIDE SEQUENCE [LARGE SCALE GENOMIC DNA]</scope>
    <source>
        <strain evidence="3 4">NZP2235</strain>
    </source>
</reference>
<accession>A0ABZ0VIA9</accession>
<evidence type="ECO:0000313" key="3">
    <source>
        <dbReference type="EMBL" id="WQB96768.1"/>
    </source>
</evidence>
<feature type="region of interest" description="Disordered" evidence="1">
    <location>
        <begin position="1"/>
        <end position="37"/>
    </location>
</feature>
<evidence type="ECO:0000313" key="4">
    <source>
        <dbReference type="Proteomes" id="UP001322481"/>
    </source>
</evidence>
<evidence type="ECO:0000256" key="1">
    <source>
        <dbReference type="SAM" id="MobiDB-lite"/>
    </source>
</evidence>
<dbReference type="InterPro" id="IPR048020">
    <property type="entry name" value="Transpos_IS3"/>
</dbReference>
<dbReference type="GeneID" id="66686447"/>
<keyword evidence="4" id="KW-1185">Reference proteome</keyword>
<protein>
    <submittedName>
        <fullName evidence="3">IS3 family transposase</fullName>
    </submittedName>
</protein>
<dbReference type="InterPro" id="IPR012337">
    <property type="entry name" value="RNaseH-like_sf"/>
</dbReference>
<dbReference type="Gene3D" id="3.30.420.10">
    <property type="entry name" value="Ribonuclease H-like superfamily/Ribonuclease H"/>
    <property type="match status" value="1"/>
</dbReference>
<dbReference type="Pfam" id="PF00665">
    <property type="entry name" value="rve"/>
    <property type="match status" value="1"/>
</dbReference>
<dbReference type="PANTHER" id="PTHR47515">
    <property type="entry name" value="LOW CALCIUM RESPONSE LOCUS PROTEIN T"/>
    <property type="match status" value="1"/>
</dbReference>
<dbReference type="InterPro" id="IPR036397">
    <property type="entry name" value="RNaseH_sf"/>
</dbReference>
<dbReference type="Proteomes" id="UP001322481">
    <property type="component" value="Chromosome"/>
</dbReference>
<proteinExistence type="predicted"/>
<evidence type="ECO:0000259" key="2">
    <source>
        <dbReference type="PROSITE" id="PS50994"/>
    </source>
</evidence>
<feature type="domain" description="Integrase catalytic" evidence="2">
    <location>
        <begin position="159"/>
        <end position="317"/>
    </location>
</feature>
<dbReference type="NCBIfam" id="NF033516">
    <property type="entry name" value="transpos_IS3"/>
    <property type="match status" value="1"/>
</dbReference>
<dbReference type="Pfam" id="PF13276">
    <property type="entry name" value="HTH_21"/>
    <property type="match status" value="1"/>
</dbReference>
<dbReference type="RefSeq" id="WP_244966440.1">
    <property type="nucleotide sequence ID" value="NZ_CP139858.1"/>
</dbReference>
<dbReference type="PROSITE" id="PS50994">
    <property type="entry name" value="INTEGRASE"/>
    <property type="match status" value="1"/>
</dbReference>
<feature type="compositionally biased region" description="Basic and acidic residues" evidence="1">
    <location>
        <begin position="1"/>
        <end position="34"/>
    </location>
</feature>
<name>A0ABZ0VIA9_9HYPH</name>
<dbReference type="SUPFAM" id="SSF53098">
    <property type="entry name" value="Ribonuclease H-like"/>
    <property type="match status" value="1"/>
</dbReference>
<organism evidence="3 4">
    <name type="scientific">Mesorhizobium huakuii</name>
    <dbReference type="NCBI Taxonomy" id="28104"/>
    <lineage>
        <taxon>Bacteria</taxon>
        <taxon>Pseudomonadati</taxon>
        <taxon>Pseudomonadota</taxon>
        <taxon>Alphaproteobacteria</taxon>
        <taxon>Hyphomicrobiales</taxon>
        <taxon>Phyllobacteriaceae</taxon>
        <taxon>Mesorhizobium</taxon>
    </lineage>
</organism>
<dbReference type="PANTHER" id="PTHR47515:SF1">
    <property type="entry name" value="BLR2054 PROTEIN"/>
    <property type="match status" value="1"/>
</dbReference>
<gene>
    <name evidence="3" type="ORF">U0R22_000830</name>
</gene>
<dbReference type="EMBL" id="CP139858">
    <property type="protein sequence ID" value="WQB96768.1"/>
    <property type="molecule type" value="Genomic_DNA"/>
</dbReference>
<dbReference type="InterPro" id="IPR025948">
    <property type="entry name" value="HTH-like_dom"/>
</dbReference>
<dbReference type="InterPro" id="IPR001584">
    <property type="entry name" value="Integrase_cat-core"/>
</dbReference>